<proteinExistence type="predicted"/>
<evidence type="ECO:0000313" key="2">
    <source>
        <dbReference type="EMBL" id="THV00920.1"/>
    </source>
</evidence>
<accession>A0A4S8MED1</accession>
<feature type="compositionally biased region" description="Low complexity" evidence="1">
    <location>
        <begin position="283"/>
        <end position="300"/>
    </location>
</feature>
<feature type="compositionally biased region" description="Low complexity" evidence="1">
    <location>
        <begin position="235"/>
        <end position="253"/>
    </location>
</feature>
<protein>
    <submittedName>
        <fullName evidence="2">Uncharacterized protein</fullName>
    </submittedName>
</protein>
<feature type="compositionally biased region" description="Polar residues" evidence="1">
    <location>
        <begin position="323"/>
        <end position="333"/>
    </location>
</feature>
<feature type="compositionally biased region" description="Polar residues" evidence="1">
    <location>
        <begin position="254"/>
        <end position="272"/>
    </location>
</feature>
<reference evidence="2 3" key="1">
    <citation type="journal article" date="2019" name="Nat. Ecol. Evol.">
        <title>Megaphylogeny resolves global patterns of mushroom evolution.</title>
        <authorList>
            <person name="Varga T."/>
            <person name="Krizsan K."/>
            <person name="Foldi C."/>
            <person name="Dima B."/>
            <person name="Sanchez-Garcia M."/>
            <person name="Sanchez-Ramirez S."/>
            <person name="Szollosi G.J."/>
            <person name="Szarkandi J.G."/>
            <person name="Papp V."/>
            <person name="Albert L."/>
            <person name="Andreopoulos W."/>
            <person name="Angelini C."/>
            <person name="Antonin V."/>
            <person name="Barry K.W."/>
            <person name="Bougher N.L."/>
            <person name="Buchanan P."/>
            <person name="Buyck B."/>
            <person name="Bense V."/>
            <person name="Catcheside P."/>
            <person name="Chovatia M."/>
            <person name="Cooper J."/>
            <person name="Damon W."/>
            <person name="Desjardin D."/>
            <person name="Finy P."/>
            <person name="Geml J."/>
            <person name="Haridas S."/>
            <person name="Hughes K."/>
            <person name="Justo A."/>
            <person name="Karasinski D."/>
            <person name="Kautmanova I."/>
            <person name="Kiss B."/>
            <person name="Kocsube S."/>
            <person name="Kotiranta H."/>
            <person name="LaButti K.M."/>
            <person name="Lechner B.E."/>
            <person name="Liimatainen K."/>
            <person name="Lipzen A."/>
            <person name="Lukacs Z."/>
            <person name="Mihaltcheva S."/>
            <person name="Morgado L.N."/>
            <person name="Niskanen T."/>
            <person name="Noordeloos M.E."/>
            <person name="Ohm R.A."/>
            <person name="Ortiz-Santana B."/>
            <person name="Ovrebo C."/>
            <person name="Racz N."/>
            <person name="Riley R."/>
            <person name="Savchenko A."/>
            <person name="Shiryaev A."/>
            <person name="Soop K."/>
            <person name="Spirin V."/>
            <person name="Szebenyi C."/>
            <person name="Tomsovsky M."/>
            <person name="Tulloss R.E."/>
            <person name="Uehling J."/>
            <person name="Grigoriev I.V."/>
            <person name="Vagvolgyi C."/>
            <person name="Papp T."/>
            <person name="Martin F.M."/>
            <person name="Miettinen O."/>
            <person name="Hibbett D.S."/>
            <person name="Nagy L.G."/>
        </authorList>
    </citation>
    <scope>NUCLEOTIDE SEQUENCE [LARGE SCALE GENOMIC DNA]</scope>
    <source>
        <strain evidence="2 3">CBS 962.96</strain>
    </source>
</reference>
<evidence type="ECO:0000313" key="3">
    <source>
        <dbReference type="Proteomes" id="UP000297245"/>
    </source>
</evidence>
<feature type="region of interest" description="Disordered" evidence="1">
    <location>
        <begin position="195"/>
        <end position="340"/>
    </location>
</feature>
<sequence length="395" mass="43308">MTTYTFNDYLAILGQKSVFEMAYYKSTAQNPFGGLQAFLNDHWVLFLLSTLRTYFNIRKKSPKPKTVKVNHGFRVKLSPWLTLTVFGLGDFFLMKDNLISLATWVKDIFGLVNAWTANDSNALPLVVDRARLTVFRNLRDAYEPSIFKEDAELRSWVQEEEEQSLNQGLAQPVTLAECKFGRLEMPFLTMTTNEDGAEESVEPDHSAINFGPPKQGDKPSTSNTPSILPKPTCKSTLLGSGTRTGTPTPSSATKIATATRSAPGMTTLTRTSETTHKQPTKPAQTVTKSTTASKAPTKISGGASKSSTPRFTRPVPPVKTENKGSTSTSTTPFNPHKRTQDGKSFSGFLGILFANSSPLLICSALLSSRVDSVTNHIFPNSEVNQFLLPPPFTLV</sequence>
<dbReference type="AlphaFoldDB" id="A0A4S8MED1"/>
<organism evidence="2 3">
    <name type="scientific">Dendrothele bispora (strain CBS 962.96)</name>
    <dbReference type="NCBI Taxonomy" id="1314807"/>
    <lineage>
        <taxon>Eukaryota</taxon>
        <taxon>Fungi</taxon>
        <taxon>Dikarya</taxon>
        <taxon>Basidiomycota</taxon>
        <taxon>Agaricomycotina</taxon>
        <taxon>Agaricomycetes</taxon>
        <taxon>Agaricomycetidae</taxon>
        <taxon>Agaricales</taxon>
        <taxon>Agaricales incertae sedis</taxon>
        <taxon>Dendrothele</taxon>
    </lineage>
</organism>
<keyword evidence="3" id="KW-1185">Reference proteome</keyword>
<dbReference type="Proteomes" id="UP000297245">
    <property type="component" value="Unassembled WGS sequence"/>
</dbReference>
<dbReference type="EMBL" id="ML179097">
    <property type="protein sequence ID" value="THV00920.1"/>
    <property type="molecule type" value="Genomic_DNA"/>
</dbReference>
<evidence type="ECO:0000256" key="1">
    <source>
        <dbReference type="SAM" id="MobiDB-lite"/>
    </source>
</evidence>
<gene>
    <name evidence="2" type="ORF">K435DRAFT_854304</name>
</gene>
<name>A0A4S8MED1_DENBC</name>